<dbReference type="AlphaFoldDB" id="A0A1T4XX07"/>
<gene>
    <name evidence="4" type="ORF">SAMN06295879_1880</name>
</gene>
<organism evidence="4 5">
    <name type="scientific">Agreia bicolorata</name>
    <dbReference type="NCBI Taxonomy" id="110935"/>
    <lineage>
        <taxon>Bacteria</taxon>
        <taxon>Bacillati</taxon>
        <taxon>Actinomycetota</taxon>
        <taxon>Actinomycetes</taxon>
        <taxon>Micrococcales</taxon>
        <taxon>Microbacteriaceae</taxon>
        <taxon>Agreia</taxon>
    </lineage>
</organism>
<keyword evidence="2" id="KW-0472">Membrane</keyword>
<keyword evidence="2" id="KW-1133">Transmembrane helix</keyword>
<dbReference type="InterPro" id="IPR045597">
    <property type="entry name" value="DUF6458"/>
</dbReference>
<dbReference type="Pfam" id="PF20059">
    <property type="entry name" value="DUF6458"/>
    <property type="match status" value="1"/>
</dbReference>
<evidence type="ECO:0000256" key="1">
    <source>
        <dbReference type="SAM" id="MobiDB-lite"/>
    </source>
</evidence>
<feature type="compositionally biased region" description="Polar residues" evidence="1">
    <location>
        <begin position="75"/>
        <end position="87"/>
    </location>
</feature>
<feature type="region of interest" description="Disordered" evidence="1">
    <location>
        <begin position="60"/>
        <end position="87"/>
    </location>
</feature>
<keyword evidence="2" id="KW-0812">Transmembrane</keyword>
<evidence type="ECO:0000259" key="3">
    <source>
        <dbReference type="Pfam" id="PF20059"/>
    </source>
</evidence>
<accession>A0A1T4XX07</accession>
<sequence length="87" mass="9505">MMPIMSIGFGIFLFAVGAILAFAVEIQVDWIDLRMVGYILMGAGFVVTILGLVLMARRRQSTSTTRTAVDPATGQRVTRQESSQDPL</sequence>
<feature type="domain" description="DUF6458" evidence="3">
    <location>
        <begin position="5"/>
        <end position="68"/>
    </location>
</feature>
<protein>
    <recommendedName>
        <fullName evidence="3">DUF6458 domain-containing protein</fullName>
    </recommendedName>
</protein>
<reference evidence="5" key="1">
    <citation type="submission" date="2017-02" db="EMBL/GenBank/DDBJ databases">
        <authorList>
            <person name="Varghese N."/>
            <person name="Submissions S."/>
        </authorList>
    </citation>
    <scope>NUCLEOTIDE SEQUENCE [LARGE SCALE GENOMIC DNA]</scope>
    <source>
        <strain evidence="5">VKM Ac-2052</strain>
    </source>
</reference>
<evidence type="ECO:0000313" key="4">
    <source>
        <dbReference type="EMBL" id="SKA94034.1"/>
    </source>
</evidence>
<feature type="transmembrane region" description="Helical" evidence="2">
    <location>
        <begin position="33"/>
        <end position="56"/>
    </location>
</feature>
<evidence type="ECO:0000313" key="5">
    <source>
        <dbReference type="Proteomes" id="UP000189735"/>
    </source>
</evidence>
<name>A0A1T4XX07_9MICO</name>
<proteinExistence type="predicted"/>
<evidence type="ECO:0000256" key="2">
    <source>
        <dbReference type="SAM" id="Phobius"/>
    </source>
</evidence>
<dbReference type="EMBL" id="FUYG01000004">
    <property type="protein sequence ID" value="SKA94034.1"/>
    <property type="molecule type" value="Genomic_DNA"/>
</dbReference>
<dbReference type="Proteomes" id="UP000189735">
    <property type="component" value="Unassembled WGS sequence"/>
</dbReference>